<dbReference type="CDD" id="cd02440">
    <property type="entry name" value="AdoMet_MTases"/>
    <property type="match status" value="1"/>
</dbReference>
<dbReference type="OrthoDB" id="9800643at2"/>
<feature type="binding site" evidence="5">
    <location>
        <position position="181"/>
    </location>
    <ligand>
        <name>S-adenosyl-L-methionine</name>
        <dbReference type="ChEBI" id="CHEBI:59789"/>
    </ligand>
</feature>
<evidence type="ECO:0000256" key="2">
    <source>
        <dbReference type="ARBA" id="ARBA00022679"/>
    </source>
</evidence>
<dbReference type="InterPro" id="IPR029063">
    <property type="entry name" value="SAM-dependent_MTases_sf"/>
</dbReference>
<accession>A0A1I7JB89</accession>
<feature type="binding site" evidence="5">
    <location>
        <begin position="196"/>
        <end position="199"/>
    </location>
    <ligand>
        <name>substrate</name>
    </ligand>
</feature>
<dbReference type="Gene3D" id="3.40.50.150">
    <property type="entry name" value="Vaccinia Virus protein VP39"/>
    <property type="match status" value="1"/>
</dbReference>
<protein>
    <recommendedName>
        <fullName evidence="5">Release factor glutamine methyltransferase</fullName>
        <shortName evidence="5">RF MTase</shortName>
        <ecNumber evidence="5">2.1.1.297</ecNumber>
    </recommendedName>
    <alternativeName>
        <fullName evidence="5">N5-glutamine methyltransferase PrmC</fullName>
    </alternativeName>
    <alternativeName>
        <fullName evidence="5">Protein-(glutamine-N5) MTase PrmC</fullName>
    </alternativeName>
    <alternativeName>
        <fullName evidence="5">Protein-glutamine N-methyltransferase PrmC</fullName>
    </alternativeName>
</protein>
<feature type="binding site" evidence="5">
    <location>
        <begin position="130"/>
        <end position="134"/>
    </location>
    <ligand>
        <name>S-adenosyl-L-methionine</name>
        <dbReference type="ChEBI" id="CHEBI:59789"/>
    </ligand>
</feature>
<keyword evidence="2 5" id="KW-0808">Transferase</keyword>
<dbReference type="Pfam" id="PF05175">
    <property type="entry name" value="MTS"/>
    <property type="match status" value="1"/>
</dbReference>
<dbReference type="Pfam" id="PF17827">
    <property type="entry name" value="PrmC_N"/>
    <property type="match status" value="1"/>
</dbReference>
<dbReference type="Proteomes" id="UP000183926">
    <property type="component" value="Unassembled WGS sequence"/>
</dbReference>
<dbReference type="PANTHER" id="PTHR18895">
    <property type="entry name" value="HEMK METHYLTRANSFERASE"/>
    <property type="match status" value="1"/>
</dbReference>
<proteinExistence type="inferred from homology"/>
<evidence type="ECO:0000256" key="4">
    <source>
        <dbReference type="ARBA" id="ARBA00048391"/>
    </source>
</evidence>
<dbReference type="NCBIfam" id="TIGR03534">
    <property type="entry name" value="RF_mod_PrmC"/>
    <property type="match status" value="1"/>
</dbReference>
<dbReference type="PANTHER" id="PTHR18895:SF74">
    <property type="entry name" value="MTRF1L RELEASE FACTOR GLUTAMINE METHYLTRANSFERASE"/>
    <property type="match status" value="1"/>
</dbReference>
<dbReference type="InterPro" id="IPR002052">
    <property type="entry name" value="DNA_methylase_N6_adenine_CS"/>
</dbReference>
<dbReference type="InterPro" id="IPR040758">
    <property type="entry name" value="PrmC_N"/>
</dbReference>
<dbReference type="EMBL" id="FPBL01000019">
    <property type="protein sequence ID" value="SFU82436.1"/>
    <property type="molecule type" value="Genomic_DNA"/>
</dbReference>
<dbReference type="InterPro" id="IPR019874">
    <property type="entry name" value="RF_methyltr_PrmC"/>
</dbReference>
<evidence type="ECO:0000313" key="9">
    <source>
        <dbReference type="Proteomes" id="UP000183926"/>
    </source>
</evidence>
<feature type="binding site" evidence="5">
    <location>
        <position position="153"/>
    </location>
    <ligand>
        <name>S-adenosyl-L-methionine</name>
        <dbReference type="ChEBI" id="CHEBI:59789"/>
    </ligand>
</feature>
<comment type="similarity">
    <text evidence="5">Belongs to the protein N5-glutamine methyltransferase family. PrmC subfamily.</text>
</comment>
<comment type="catalytic activity">
    <reaction evidence="4 5">
        <text>L-glutaminyl-[peptide chain release factor] + S-adenosyl-L-methionine = N(5)-methyl-L-glutaminyl-[peptide chain release factor] + S-adenosyl-L-homocysteine + H(+)</text>
        <dbReference type="Rhea" id="RHEA:42896"/>
        <dbReference type="Rhea" id="RHEA-COMP:10271"/>
        <dbReference type="Rhea" id="RHEA-COMP:10272"/>
        <dbReference type="ChEBI" id="CHEBI:15378"/>
        <dbReference type="ChEBI" id="CHEBI:30011"/>
        <dbReference type="ChEBI" id="CHEBI:57856"/>
        <dbReference type="ChEBI" id="CHEBI:59789"/>
        <dbReference type="ChEBI" id="CHEBI:61891"/>
        <dbReference type="EC" id="2.1.1.297"/>
    </reaction>
</comment>
<dbReference type="PROSITE" id="PS00092">
    <property type="entry name" value="N6_MTASE"/>
    <property type="match status" value="1"/>
</dbReference>
<dbReference type="Gene3D" id="1.10.8.10">
    <property type="entry name" value="DNA helicase RuvA subunit, C-terminal domain"/>
    <property type="match status" value="1"/>
</dbReference>
<dbReference type="HAMAP" id="MF_02126">
    <property type="entry name" value="RF_methyltr_PrmC"/>
    <property type="match status" value="1"/>
</dbReference>
<dbReference type="InterPro" id="IPR007848">
    <property type="entry name" value="Small_mtfrase_dom"/>
</dbReference>
<dbReference type="GO" id="GO:0032259">
    <property type="term" value="P:methylation"/>
    <property type="evidence" value="ECO:0007669"/>
    <property type="project" value="UniProtKB-KW"/>
</dbReference>
<keyword evidence="3 5" id="KW-0949">S-adenosyl-L-methionine</keyword>
<dbReference type="InterPro" id="IPR004556">
    <property type="entry name" value="HemK-like"/>
</dbReference>
<sequence length="293" mass="32352">MTGNTPVSAQQEGVSTPVTIGELLQSAASVIDRVDARWLLQSVLNVNAAFLITHAELLLSMEQIVYFQQLLARRVTGEPVAYLTGERGFYDLVFEVTPAVLIPRPETELLVEMALSKIPLDRRCNILDLGTGSGVVAITIAKHRPDAYVTAVDLSPLALAVARRNARRYSMENVVFIEADWFSCFVREKFDVIVANPPYIVEGDPHLEADGLRFEPSVALVAQNNGLDCICRIIAQTPDYLEQSGWLMLEHGYDQADTCRRLLDKTGFFHIFTKSDLAGIDRVTGGQYGLVPA</sequence>
<dbReference type="NCBIfam" id="TIGR00536">
    <property type="entry name" value="hemK_fam"/>
    <property type="match status" value="1"/>
</dbReference>
<dbReference type="SUPFAM" id="SSF53335">
    <property type="entry name" value="S-adenosyl-L-methionine-dependent methyltransferases"/>
    <property type="match status" value="1"/>
</dbReference>
<keyword evidence="1 5" id="KW-0489">Methyltransferase</keyword>
<evidence type="ECO:0000259" key="7">
    <source>
        <dbReference type="Pfam" id="PF17827"/>
    </source>
</evidence>
<dbReference type="GO" id="GO:0102559">
    <property type="term" value="F:peptide chain release factor N(5)-glutamine methyltransferase activity"/>
    <property type="evidence" value="ECO:0007669"/>
    <property type="project" value="UniProtKB-EC"/>
</dbReference>
<comment type="function">
    <text evidence="5">Methylates the class 1 translation termination release factors RF1/PrfA and RF2/PrfB on the glutamine residue of the universally conserved GGQ motif.</text>
</comment>
<reference evidence="8 9" key="1">
    <citation type="submission" date="2016-10" db="EMBL/GenBank/DDBJ databases">
        <authorList>
            <person name="de Groot N.N."/>
        </authorList>
    </citation>
    <scope>NUCLEOTIDE SEQUENCE [LARGE SCALE GENOMIC DNA]</scope>
    <source>
        <strain evidence="8 9">Nm24</strain>
    </source>
</reference>
<dbReference type="EC" id="2.1.1.297" evidence="5"/>
<dbReference type="AlphaFoldDB" id="A0A1I7JB89"/>
<dbReference type="InterPro" id="IPR050320">
    <property type="entry name" value="N5-glutamine_MTase"/>
</dbReference>
<dbReference type="FunFam" id="3.40.50.150:FF:000053">
    <property type="entry name" value="Release factor glutamine methyltransferase"/>
    <property type="match status" value="1"/>
</dbReference>
<organism evidence="8 9">
    <name type="scientific">Nitrosomonas eutropha</name>
    <dbReference type="NCBI Taxonomy" id="916"/>
    <lineage>
        <taxon>Bacteria</taxon>
        <taxon>Pseudomonadati</taxon>
        <taxon>Pseudomonadota</taxon>
        <taxon>Betaproteobacteria</taxon>
        <taxon>Nitrosomonadales</taxon>
        <taxon>Nitrosomonadaceae</taxon>
        <taxon>Nitrosomonas</taxon>
    </lineage>
</organism>
<dbReference type="RefSeq" id="WP_074929496.1">
    <property type="nucleotide sequence ID" value="NZ_FPBL01000019.1"/>
</dbReference>
<evidence type="ECO:0000256" key="1">
    <source>
        <dbReference type="ARBA" id="ARBA00022603"/>
    </source>
</evidence>
<feature type="domain" description="Methyltransferase small" evidence="6">
    <location>
        <begin position="115"/>
        <end position="202"/>
    </location>
</feature>
<evidence type="ECO:0000256" key="5">
    <source>
        <dbReference type="HAMAP-Rule" id="MF_02126"/>
    </source>
</evidence>
<feature type="domain" description="Release factor glutamine methyltransferase N-terminal" evidence="7">
    <location>
        <begin position="23"/>
        <end position="85"/>
    </location>
</feature>
<evidence type="ECO:0000313" key="8">
    <source>
        <dbReference type="EMBL" id="SFU82436.1"/>
    </source>
</evidence>
<gene>
    <name evidence="5" type="primary">prmC</name>
    <name evidence="8" type="ORF">SAMN05216339_1193</name>
</gene>
<evidence type="ECO:0000259" key="6">
    <source>
        <dbReference type="Pfam" id="PF05175"/>
    </source>
</evidence>
<dbReference type="GO" id="GO:0003676">
    <property type="term" value="F:nucleic acid binding"/>
    <property type="evidence" value="ECO:0007669"/>
    <property type="project" value="InterPro"/>
</dbReference>
<name>A0A1I7JB89_9PROT</name>
<feature type="binding site" evidence="5">
    <location>
        <position position="196"/>
    </location>
    <ligand>
        <name>S-adenosyl-L-methionine</name>
        <dbReference type="ChEBI" id="CHEBI:59789"/>
    </ligand>
</feature>
<evidence type="ECO:0000256" key="3">
    <source>
        <dbReference type="ARBA" id="ARBA00022691"/>
    </source>
</evidence>